<dbReference type="OrthoDB" id="7185309at2"/>
<gene>
    <name evidence="1" type="ORF">D6T63_18015</name>
</gene>
<dbReference type="AlphaFoldDB" id="A0A3A5LX58"/>
<dbReference type="EMBL" id="QZVT01000016">
    <property type="protein sequence ID" value="RJT75438.1"/>
    <property type="molecule type" value="Genomic_DNA"/>
</dbReference>
<evidence type="ECO:0000313" key="1">
    <source>
        <dbReference type="EMBL" id="RJT75438.1"/>
    </source>
</evidence>
<protein>
    <submittedName>
        <fullName evidence="1">Thioredoxin family protein</fullName>
    </submittedName>
</protein>
<organism evidence="1 2">
    <name type="scientific">Arthrobacter cheniae</name>
    <dbReference type="NCBI Taxonomy" id="1258888"/>
    <lineage>
        <taxon>Bacteria</taxon>
        <taxon>Bacillati</taxon>
        <taxon>Actinomycetota</taxon>
        <taxon>Actinomycetes</taxon>
        <taxon>Micrococcales</taxon>
        <taxon>Micrococcaceae</taxon>
        <taxon>Arthrobacter</taxon>
    </lineage>
</organism>
<dbReference type="RefSeq" id="WP_120150657.1">
    <property type="nucleotide sequence ID" value="NZ_QZVT01000016.1"/>
</dbReference>
<proteinExistence type="predicted"/>
<dbReference type="Proteomes" id="UP000272560">
    <property type="component" value="Unassembled WGS sequence"/>
</dbReference>
<evidence type="ECO:0000313" key="2">
    <source>
        <dbReference type="Proteomes" id="UP000272560"/>
    </source>
</evidence>
<comment type="caution">
    <text evidence="1">The sequence shown here is derived from an EMBL/GenBank/DDBJ whole genome shotgun (WGS) entry which is preliminary data.</text>
</comment>
<accession>A0A3A5LX58</accession>
<keyword evidence="2" id="KW-1185">Reference proteome</keyword>
<sequence>MNITLQYFDGCPNWMTADERLQLLATDHPDIVVRCQVVDTIEAAERAGFPGSPTILIDGIDPFGDASAPAALACRMYMTDDGPAGAPSLAQLRNAIG</sequence>
<reference evidence="1 2" key="1">
    <citation type="submission" date="2018-09" db="EMBL/GenBank/DDBJ databases">
        <title>Novel species of Arthrobacter.</title>
        <authorList>
            <person name="Liu Q."/>
            <person name="Xin Y.-H."/>
        </authorList>
    </citation>
    <scope>NUCLEOTIDE SEQUENCE [LARGE SCALE GENOMIC DNA]</scope>
    <source>
        <strain evidence="1 2">Hz2</strain>
    </source>
</reference>
<name>A0A3A5LX58_9MICC</name>